<organism evidence="2 3">
    <name type="scientific">Pseudokineococcus basanitobsidens</name>
    <dbReference type="NCBI Taxonomy" id="1926649"/>
    <lineage>
        <taxon>Bacteria</taxon>
        <taxon>Bacillati</taxon>
        <taxon>Actinomycetota</taxon>
        <taxon>Actinomycetes</taxon>
        <taxon>Kineosporiales</taxon>
        <taxon>Kineosporiaceae</taxon>
        <taxon>Pseudokineococcus</taxon>
    </lineage>
</organism>
<feature type="compositionally biased region" description="Basic and acidic residues" evidence="1">
    <location>
        <begin position="55"/>
        <end position="67"/>
    </location>
</feature>
<evidence type="ECO:0000313" key="2">
    <source>
        <dbReference type="EMBL" id="MEJ5945532.1"/>
    </source>
</evidence>
<comment type="caution">
    <text evidence="2">The sequence shown here is derived from an EMBL/GenBank/DDBJ whole genome shotgun (WGS) entry which is preliminary data.</text>
</comment>
<accession>A0ABU8RKA9</accession>
<name>A0ABU8RKA9_9ACTN</name>
<protein>
    <recommendedName>
        <fullName evidence="4">Centromere-binding protein ParB C-terminal domain-containing protein</fullName>
    </recommendedName>
</protein>
<evidence type="ECO:0000313" key="3">
    <source>
        <dbReference type="Proteomes" id="UP001387100"/>
    </source>
</evidence>
<feature type="region of interest" description="Disordered" evidence="1">
    <location>
        <begin position="52"/>
        <end position="97"/>
    </location>
</feature>
<sequence>MATDTSGESGQRPGDGPTGAGGPQDGTVGPSSTRREKQRLRERALGALTFFYGSADHRNLPDDERRATGTPGEDVGDGWTRHGEPGHEYVTRDDPKG</sequence>
<feature type="region of interest" description="Disordered" evidence="1">
    <location>
        <begin position="1"/>
        <end position="40"/>
    </location>
</feature>
<evidence type="ECO:0008006" key="4">
    <source>
        <dbReference type="Google" id="ProtNLM"/>
    </source>
</evidence>
<dbReference type="Proteomes" id="UP001387100">
    <property type="component" value="Unassembled WGS sequence"/>
</dbReference>
<dbReference type="RefSeq" id="WP_339574917.1">
    <property type="nucleotide sequence ID" value="NZ_JBBIAA010000009.1"/>
</dbReference>
<dbReference type="EMBL" id="JBBIAA010000009">
    <property type="protein sequence ID" value="MEJ5945532.1"/>
    <property type="molecule type" value="Genomic_DNA"/>
</dbReference>
<keyword evidence="3" id="KW-1185">Reference proteome</keyword>
<evidence type="ECO:0000256" key="1">
    <source>
        <dbReference type="SAM" id="MobiDB-lite"/>
    </source>
</evidence>
<proteinExistence type="predicted"/>
<feature type="compositionally biased region" description="Basic and acidic residues" evidence="1">
    <location>
        <begin position="79"/>
        <end position="97"/>
    </location>
</feature>
<gene>
    <name evidence="2" type="ORF">WDZ17_09540</name>
</gene>
<reference evidence="2 3" key="1">
    <citation type="journal article" date="2017" name="Int. J. Syst. Evol. Microbiol.">
        <title>Pseudokineococcus basanitobsidens sp. nov., isolated from volcanic rock.</title>
        <authorList>
            <person name="Lee D.W."/>
            <person name="Park M.Y."/>
            <person name="Kim J.J."/>
            <person name="Kim B.S."/>
        </authorList>
    </citation>
    <scope>NUCLEOTIDE SEQUENCE [LARGE SCALE GENOMIC DNA]</scope>
    <source>
        <strain evidence="2 3">DSM 103726</strain>
    </source>
</reference>